<evidence type="ECO:0000256" key="2">
    <source>
        <dbReference type="ARBA" id="ARBA00007353"/>
    </source>
</evidence>
<evidence type="ECO:0000256" key="8">
    <source>
        <dbReference type="ARBA" id="ARBA00048968"/>
    </source>
</evidence>
<dbReference type="InterPro" id="IPR011324">
    <property type="entry name" value="Cytotoxic_necrot_fac-like_cat"/>
</dbReference>
<evidence type="ECO:0000256" key="3">
    <source>
        <dbReference type="ARBA" id="ARBA00022679"/>
    </source>
</evidence>
<dbReference type="InterPro" id="IPR038371">
    <property type="entry name" value="Cu_polyphenol_OxRdtase_sf"/>
</dbReference>
<evidence type="ECO:0000256" key="10">
    <source>
        <dbReference type="RuleBase" id="RU361274"/>
    </source>
</evidence>
<evidence type="ECO:0000256" key="5">
    <source>
        <dbReference type="ARBA" id="ARBA00022801"/>
    </source>
</evidence>
<dbReference type="NCBIfam" id="TIGR00726">
    <property type="entry name" value="peptidoglycan editing factor PgeF"/>
    <property type="match status" value="1"/>
</dbReference>
<keyword evidence="3" id="KW-0808">Transferase</keyword>
<sequence length="288" mass="30516">MRLMRAWHWRPSKAQVPTPARMERLNMAATHEGWIIPAWPAPPRVRALCTTRQGGVSSAPYDSLNLGLHVADDGAAVEVNRQRLAQAVGGRPVFLDQVHGNTCLHVEASTPDGTEADACYATQAGTVCTIMVADCLPVLFAAADGSRVAAAHAGWRGLAGVGGQGVLEETLKCFGAPPPVDSARAAPEIIAWLGPCIGPQAFEVGHEVRAAFVEALPAAAACFAPLSAGKWLADLPALARQRLHLAGVNSIWGNDGSAAWCTVSNPLRFFSHRRDRVSGRLAACIWLE</sequence>
<dbReference type="Gene3D" id="3.60.140.10">
    <property type="entry name" value="CNF1/YfiH-like putative cysteine hydrolases"/>
    <property type="match status" value="1"/>
</dbReference>
<dbReference type="CDD" id="cd16833">
    <property type="entry name" value="YfiH"/>
    <property type="match status" value="1"/>
</dbReference>
<comment type="catalytic activity">
    <reaction evidence="9">
        <text>S-methyl-5'-thioadenosine + phosphate = 5-(methylsulfanyl)-alpha-D-ribose 1-phosphate + adenine</text>
        <dbReference type="Rhea" id="RHEA:11852"/>
        <dbReference type="ChEBI" id="CHEBI:16708"/>
        <dbReference type="ChEBI" id="CHEBI:17509"/>
        <dbReference type="ChEBI" id="CHEBI:43474"/>
        <dbReference type="ChEBI" id="CHEBI:58533"/>
        <dbReference type="EC" id="2.4.2.28"/>
    </reaction>
    <physiologicalReaction direction="left-to-right" evidence="9">
        <dbReference type="Rhea" id="RHEA:11853"/>
    </physiologicalReaction>
</comment>
<evidence type="ECO:0000313" key="11">
    <source>
        <dbReference type="EMBL" id="CBA26428.1"/>
    </source>
</evidence>
<dbReference type="PANTHER" id="PTHR30616:SF2">
    <property type="entry name" value="PURINE NUCLEOSIDE PHOSPHORYLASE LACC1"/>
    <property type="match status" value="1"/>
</dbReference>
<dbReference type="AlphaFoldDB" id="C9Y6D9"/>
<dbReference type="SUPFAM" id="SSF64438">
    <property type="entry name" value="CNF1/YfiH-like putative cysteine hydrolases"/>
    <property type="match status" value="1"/>
</dbReference>
<proteinExistence type="inferred from homology"/>
<dbReference type="PANTHER" id="PTHR30616">
    <property type="entry name" value="UNCHARACTERIZED PROTEIN YFIH"/>
    <property type="match status" value="1"/>
</dbReference>
<protein>
    <recommendedName>
        <fullName evidence="10">Purine nucleoside phosphorylase</fullName>
    </recommendedName>
</protein>
<dbReference type="GO" id="GO:0016787">
    <property type="term" value="F:hydrolase activity"/>
    <property type="evidence" value="ECO:0007669"/>
    <property type="project" value="UniProtKB-KW"/>
</dbReference>
<dbReference type="GO" id="GO:0017061">
    <property type="term" value="F:S-methyl-5-thioadenosine phosphorylase activity"/>
    <property type="evidence" value="ECO:0007669"/>
    <property type="project" value="UniProtKB-EC"/>
</dbReference>
<keyword evidence="6" id="KW-0862">Zinc</keyword>
<evidence type="ECO:0000256" key="9">
    <source>
        <dbReference type="ARBA" id="ARBA00049893"/>
    </source>
</evidence>
<gene>
    <name evidence="11" type="ORF">Csp_E35160</name>
</gene>
<evidence type="ECO:0000256" key="7">
    <source>
        <dbReference type="ARBA" id="ARBA00047989"/>
    </source>
</evidence>
<comment type="catalytic activity">
    <reaction evidence="7">
        <text>adenosine + H2O + H(+) = inosine + NH4(+)</text>
        <dbReference type="Rhea" id="RHEA:24408"/>
        <dbReference type="ChEBI" id="CHEBI:15377"/>
        <dbReference type="ChEBI" id="CHEBI:15378"/>
        <dbReference type="ChEBI" id="CHEBI:16335"/>
        <dbReference type="ChEBI" id="CHEBI:17596"/>
        <dbReference type="ChEBI" id="CHEBI:28938"/>
        <dbReference type="EC" id="3.5.4.4"/>
    </reaction>
    <physiologicalReaction direction="left-to-right" evidence="7">
        <dbReference type="Rhea" id="RHEA:24409"/>
    </physiologicalReaction>
</comment>
<comment type="catalytic activity">
    <reaction evidence="8">
        <text>adenosine + phosphate = alpha-D-ribose 1-phosphate + adenine</text>
        <dbReference type="Rhea" id="RHEA:27642"/>
        <dbReference type="ChEBI" id="CHEBI:16335"/>
        <dbReference type="ChEBI" id="CHEBI:16708"/>
        <dbReference type="ChEBI" id="CHEBI:43474"/>
        <dbReference type="ChEBI" id="CHEBI:57720"/>
        <dbReference type="EC" id="2.4.2.1"/>
    </reaction>
    <physiologicalReaction direction="left-to-right" evidence="8">
        <dbReference type="Rhea" id="RHEA:27643"/>
    </physiologicalReaction>
</comment>
<dbReference type="Pfam" id="PF02578">
    <property type="entry name" value="Cu-oxidase_4"/>
    <property type="match status" value="1"/>
</dbReference>
<dbReference type="GO" id="GO:0005507">
    <property type="term" value="F:copper ion binding"/>
    <property type="evidence" value="ECO:0007669"/>
    <property type="project" value="TreeGrafter"/>
</dbReference>
<comment type="similarity">
    <text evidence="2 10">Belongs to the purine nucleoside phosphorylase YfiH/LACC1 family.</text>
</comment>
<keyword evidence="5" id="KW-0378">Hydrolase</keyword>
<dbReference type="InterPro" id="IPR003730">
    <property type="entry name" value="Cu_polyphenol_OxRdtase"/>
</dbReference>
<evidence type="ECO:0000256" key="6">
    <source>
        <dbReference type="ARBA" id="ARBA00022833"/>
    </source>
</evidence>
<organism evidence="11">
    <name type="scientific">Curvibacter symbiont subsp. Hydra magnipapillata</name>
    <dbReference type="NCBI Taxonomy" id="667019"/>
    <lineage>
        <taxon>Bacteria</taxon>
        <taxon>Pseudomonadati</taxon>
        <taxon>Pseudomonadota</taxon>
        <taxon>Betaproteobacteria</taxon>
        <taxon>Burkholderiales</taxon>
        <taxon>Comamonadaceae</taxon>
        <taxon>Curvibacter</taxon>
    </lineage>
</organism>
<evidence type="ECO:0000256" key="4">
    <source>
        <dbReference type="ARBA" id="ARBA00022723"/>
    </source>
</evidence>
<accession>C9Y6D9</accession>
<reference evidence="11" key="1">
    <citation type="journal article" date="2010" name="Nature">
        <title>The Dynamic genome of Hydra.</title>
        <authorList>
            <person name="Chapman J.A."/>
            <person name="Kirkness E.F."/>
            <person name="Simakov O."/>
            <person name="Hampson S.E."/>
            <person name="Mitros T."/>
            <person name="Weinmaier T."/>
            <person name="Rattei T."/>
            <person name="Balasubramanian P.G."/>
            <person name="Borman J."/>
            <person name="Busam D."/>
            <person name="Disbennett K."/>
            <person name="Pfannkoch C."/>
            <person name="Sumin N."/>
            <person name="Sutton G."/>
            <person name="Viswanathan L."/>
            <person name="Walenz B."/>
            <person name="Goodstein D.M."/>
            <person name="Hellsten U."/>
            <person name="Kawashima T."/>
            <person name="Prochnik S.E."/>
            <person name="Putnam N.H."/>
            <person name="Shu S."/>
            <person name="Blumberg B."/>
            <person name="Dana C.E."/>
            <person name="Gee L."/>
            <person name="Kibler D.F."/>
            <person name="Law L."/>
            <person name="Lindgens D."/>
            <person name="Martinez D.E."/>
            <person name="Peng J."/>
            <person name="Wigge P.A."/>
            <person name="Bertulat B."/>
            <person name="Guder C."/>
            <person name="Nakamura Y."/>
            <person name="Ozbek S."/>
            <person name="Watanabe H."/>
            <person name="Khalturin K."/>
            <person name="Hemmrich G."/>
            <person name="Franke A."/>
            <person name="Augustin R."/>
            <person name="Fraune S."/>
            <person name="Hayakawa E."/>
            <person name="Hayakawa S."/>
            <person name="Hirose M."/>
            <person name="Hwang J."/>
            <person name="Ikeo K."/>
            <person name="Nishimiya-Fujisawa C."/>
            <person name="Ogura A."/>
            <person name="Takahashi T."/>
            <person name="Steinmetz P.R."/>
            <person name="Zhang X."/>
            <person name="Aufschnaiter R."/>
            <person name="Eder M.K."/>
            <person name="Gorny A.K."/>
            <person name="Salvenmoser W."/>
            <person name="Heimberg A.M."/>
            <person name="Wheeler B.M."/>
            <person name="Peterson K.J."/>
            <person name="Boettger A."/>
            <person name="Tischler P."/>
            <person name="Wolf A."/>
            <person name="Gojobori T."/>
            <person name="Remington K.A."/>
            <person name="Strausberg R.L."/>
            <person name="Venter J."/>
            <person name="Technau U."/>
            <person name="Hobmayer B."/>
            <person name="Bosch T.C."/>
            <person name="Holstein T.W."/>
            <person name="Fujisawa T."/>
            <person name="Bode H.R."/>
            <person name="David C.N."/>
            <person name="Rokhsar D.S."/>
            <person name="Steele R.E."/>
        </authorList>
    </citation>
    <scope>NUCLEOTIDE SEQUENCE</scope>
</reference>
<name>C9Y6D9_CURXX</name>
<dbReference type="EMBL" id="FN543101">
    <property type="protein sequence ID" value="CBA26428.1"/>
    <property type="molecule type" value="Genomic_DNA"/>
</dbReference>
<evidence type="ECO:0000256" key="1">
    <source>
        <dbReference type="ARBA" id="ARBA00000553"/>
    </source>
</evidence>
<comment type="catalytic activity">
    <reaction evidence="1">
        <text>inosine + phosphate = alpha-D-ribose 1-phosphate + hypoxanthine</text>
        <dbReference type="Rhea" id="RHEA:27646"/>
        <dbReference type="ChEBI" id="CHEBI:17368"/>
        <dbReference type="ChEBI" id="CHEBI:17596"/>
        <dbReference type="ChEBI" id="CHEBI:43474"/>
        <dbReference type="ChEBI" id="CHEBI:57720"/>
        <dbReference type="EC" id="2.4.2.1"/>
    </reaction>
    <physiologicalReaction direction="left-to-right" evidence="1">
        <dbReference type="Rhea" id="RHEA:27647"/>
    </physiologicalReaction>
</comment>
<keyword evidence="4" id="KW-0479">Metal-binding</keyword>